<keyword evidence="3" id="KW-0614">Plasmid</keyword>
<evidence type="ECO:0008006" key="4">
    <source>
        <dbReference type="Google" id="ProtNLM"/>
    </source>
</evidence>
<accession>A0A1W6TLJ7</accession>
<dbReference type="InterPro" id="IPR027628">
    <property type="entry name" value="DotA_TraY"/>
</dbReference>
<keyword evidence="1" id="KW-1133">Transmembrane helix</keyword>
<dbReference type="NCBIfam" id="TIGR04346">
    <property type="entry name" value="DotA_TraY"/>
    <property type="match status" value="1"/>
</dbReference>
<feature type="transmembrane region" description="Helical" evidence="1">
    <location>
        <begin position="795"/>
        <end position="814"/>
    </location>
</feature>
<keyword evidence="1" id="KW-0812">Transmembrane</keyword>
<reference evidence="3" key="1">
    <citation type="submission" date="2016-10" db="EMBL/GenBank/DDBJ databases">
        <title>The High Quality Genome of Vibrio alginolyticus K01M1.</title>
        <authorList>
            <person name="Wendling C."/>
            <person name="Chibani C.M."/>
            <person name="Hertel R."/>
            <person name="Sproer C."/>
            <person name="Bunk B."/>
            <person name="Overmann J."/>
            <person name="Roth O."/>
            <person name="Liesegang H."/>
        </authorList>
    </citation>
    <scope>NUCLEOTIDE SEQUENCE</scope>
    <source>
        <strain evidence="3">K05K4</strain>
        <plasmid evidence="3">pL289</plasmid>
    </source>
</reference>
<dbReference type="EMBL" id="CP017904">
    <property type="protein sequence ID" value="ARP21725.1"/>
    <property type="molecule type" value="Genomic_DNA"/>
</dbReference>
<protein>
    <recommendedName>
        <fullName evidence="4">DotA/TraY family protein</fullName>
    </recommendedName>
</protein>
<evidence type="ECO:0000256" key="2">
    <source>
        <dbReference type="SAM" id="SignalP"/>
    </source>
</evidence>
<proteinExistence type="predicted"/>
<feature type="transmembrane region" description="Helical" evidence="1">
    <location>
        <begin position="164"/>
        <end position="186"/>
    </location>
</feature>
<feature type="transmembrane region" description="Helical" evidence="1">
    <location>
        <begin position="746"/>
        <end position="769"/>
    </location>
</feature>
<dbReference type="RefSeq" id="WP_025767408.1">
    <property type="nucleotide sequence ID" value="NZ_CP017893.1"/>
</dbReference>
<keyword evidence="2" id="KW-0732">Signal</keyword>
<dbReference type="AlphaFoldDB" id="A0A1W6TLJ7"/>
<evidence type="ECO:0000313" key="3">
    <source>
        <dbReference type="EMBL" id="ARP21725.1"/>
    </source>
</evidence>
<feature type="chain" id="PRO_5011401007" description="DotA/TraY family protein" evidence="2">
    <location>
        <begin position="27"/>
        <end position="878"/>
    </location>
</feature>
<geneLocation type="plasmid" evidence="3">
    <name>pL289</name>
</geneLocation>
<name>A0A1W6TLJ7_VIBAL</name>
<feature type="transmembrane region" description="Helical" evidence="1">
    <location>
        <begin position="676"/>
        <end position="695"/>
    </location>
</feature>
<gene>
    <name evidence="3" type="ORF">K05K4_50160</name>
</gene>
<feature type="transmembrane region" description="Helical" evidence="1">
    <location>
        <begin position="701"/>
        <end position="725"/>
    </location>
</feature>
<sequence>MTNMKRAFAKLIPLLALILASFQVIADDSDNGSAPTPILEHEQITNGTSAQKSIEAFQAGAVKDNLNRKINRETEALKQSGVDLQTLAEGTEEVYDYKVSPWWLPDGFFDGPSQLDMGYIALRYVFGEPVMKAFESVTGTTLDDRTPVTDPNYRNTLGLSYAQMMNTLGMILIGGVLIAYVIGFFVKRSLEIGYLKGDEKEETVFGLVRGSGAMIGSVPIQAFYGLSTFQMTTICAVVIGLGMSASIIKFSVGNLLTPSIVATQYPAVNEYIDSMLYAKVCVIALEEELDSKTDESKPNSRGIDGTYLYLEYQDRLSQGVFFETSTWGGRQNLKAIEKQNRIHKYYFGPDAECGSGVLGEIHDKDNIGRRFDNAHEAITSYTESEMGRLAMSYIRELWQELEPFATNINKENYASLTTISDGKELPLSISDSKAYAALKFKYSRKIVTAIDRMLKDFYDSPLIIPTRGRTPEATTTINAMRDDIASVGMFGLGSSYTSLAQMQDSFSDPVENSFRPVDSVTFKSNRISWYSFYFTTYLSLLDFFDNDDEKLIKIQEQYKAFISSPYASGSQDILTASVNQITETSRFGIVEAIVRKAAVSAFAYLATGELDGSNLNYAATDPILQLRNIGRTVQNSALAFWLMPSLYDMISGNSTDDSQNDSEVGADSFKSGVPGIIVLLVLSLFTWGFFMTNIIPYIPYIMWTIACFSYLSFAVMAILGTGWWGGGMTLKGQQAESYMGRSQEGINILISLIIRPPLMTIGFFMALVLNKVLGFIVNSTIQPAMISANAGITNPMMLIGLFIVSSIVLTIGIYKNMTLIWELTDLFMRWIGLDRDHLQEDGAKNAQTQFVSSGQSSSSQMNQIMSKATAKQGQIPFA</sequence>
<feature type="signal peptide" evidence="2">
    <location>
        <begin position="1"/>
        <end position="26"/>
    </location>
</feature>
<organism evidence="3">
    <name type="scientific">Vibrio alginolyticus</name>
    <dbReference type="NCBI Taxonomy" id="663"/>
    <lineage>
        <taxon>Bacteria</taxon>
        <taxon>Pseudomonadati</taxon>
        <taxon>Pseudomonadota</taxon>
        <taxon>Gammaproteobacteria</taxon>
        <taxon>Vibrionales</taxon>
        <taxon>Vibrionaceae</taxon>
        <taxon>Vibrio</taxon>
    </lineage>
</organism>
<keyword evidence="1" id="KW-0472">Membrane</keyword>
<evidence type="ECO:0000256" key="1">
    <source>
        <dbReference type="SAM" id="Phobius"/>
    </source>
</evidence>